<feature type="compositionally biased region" description="Gly residues" evidence="2">
    <location>
        <begin position="355"/>
        <end position="378"/>
    </location>
</feature>
<keyword evidence="1" id="KW-0479">Metal-binding</keyword>
<dbReference type="InterPro" id="IPR032567">
    <property type="entry name" value="RTL1-rel"/>
</dbReference>
<feature type="region of interest" description="Disordered" evidence="2">
    <location>
        <begin position="351"/>
        <end position="457"/>
    </location>
</feature>
<gene>
    <name evidence="4" type="ORF">RND81_02G172100</name>
</gene>
<dbReference type="PROSITE" id="PS50158">
    <property type="entry name" value="ZF_CCHC"/>
    <property type="match status" value="1"/>
</dbReference>
<feature type="compositionally biased region" description="Gly residues" evidence="2">
    <location>
        <begin position="387"/>
        <end position="411"/>
    </location>
</feature>
<dbReference type="InterPro" id="IPR005162">
    <property type="entry name" value="Retrotrans_gag_dom"/>
</dbReference>
<feature type="region of interest" description="Disordered" evidence="2">
    <location>
        <begin position="237"/>
        <end position="299"/>
    </location>
</feature>
<name>A0AAW1MXU1_SAPOF</name>
<dbReference type="AlphaFoldDB" id="A0AAW1MXU1"/>
<feature type="compositionally biased region" description="Low complexity" evidence="2">
    <location>
        <begin position="281"/>
        <end position="291"/>
    </location>
</feature>
<sequence>MPPKRRSGTGPREQETVQPTGLSQADVDRILAANEVLTEAVRALSRERNRSTVAASVSASLVQHHPPEFNGTGGPAVLEDWLRKFEKLFTTVGCPEEYKVDQAACYLTGRADLWWCDNQEMLRLYHKSGTNEEETFGWTSFRKAIRDEFFPEHQRHAKRTEFDNFKMTEGMTVEEYYVRFIELASFSTDLVLSNEALAARFEHGLALHILEKMPAGIPTTIRDMYLKAGHAHRLCDLRREKRKSEGGERDFRAKRGSYSAPSQGYKYGGASRSESATSPVSRGSYGGSESRGTGRGQECRRCSKVHTGRTCDGKLLTCFECGKLGHKSFECFRRTRGGGQGGTFRAPAYSSGSVAQGGGSQWRGGSGYSGGRGFGGSGSQFQKGGSNSQGGAGSSRGGYVGRGRGGFGGGARTTSSAPTVQEGVKSSGQLYTITREEAQRDDHVVTGAGSKSKEHVS</sequence>
<dbReference type="Pfam" id="PF03732">
    <property type="entry name" value="Retrotrans_gag"/>
    <property type="match status" value="1"/>
</dbReference>
<keyword evidence="1" id="KW-0862">Zinc</keyword>
<feature type="compositionally biased region" description="Basic and acidic residues" evidence="2">
    <location>
        <begin position="434"/>
        <end position="444"/>
    </location>
</feature>
<dbReference type="Proteomes" id="UP001443914">
    <property type="component" value="Unassembled WGS sequence"/>
</dbReference>
<keyword evidence="5" id="KW-1185">Reference proteome</keyword>
<evidence type="ECO:0000313" key="5">
    <source>
        <dbReference type="Proteomes" id="UP001443914"/>
    </source>
</evidence>
<evidence type="ECO:0000256" key="1">
    <source>
        <dbReference type="PROSITE-ProRule" id="PRU00047"/>
    </source>
</evidence>
<reference evidence="4" key="1">
    <citation type="submission" date="2024-03" db="EMBL/GenBank/DDBJ databases">
        <title>WGS assembly of Saponaria officinalis var. Norfolk2.</title>
        <authorList>
            <person name="Jenkins J."/>
            <person name="Shu S."/>
            <person name="Grimwood J."/>
            <person name="Barry K."/>
            <person name="Goodstein D."/>
            <person name="Schmutz J."/>
            <person name="Leebens-Mack J."/>
            <person name="Osbourn A."/>
        </authorList>
    </citation>
    <scope>NUCLEOTIDE SEQUENCE [LARGE SCALE GENOMIC DNA]</scope>
    <source>
        <strain evidence="4">JIC</strain>
    </source>
</reference>
<feature type="region of interest" description="Disordered" evidence="2">
    <location>
        <begin position="1"/>
        <end position="23"/>
    </location>
</feature>
<dbReference type="InterPro" id="IPR001878">
    <property type="entry name" value="Znf_CCHC"/>
</dbReference>
<feature type="compositionally biased region" description="Basic and acidic residues" evidence="2">
    <location>
        <begin position="237"/>
        <end position="253"/>
    </location>
</feature>
<dbReference type="PANTHER" id="PTHR15503">
    <property type="entry name" value="LDOC1 RELATED"/>
    <property type="match status" value="1"/>
</dbReference>
<feature type="domain" description="CCHC-type" evidence="3">
    <location>
        <begin position="318"/>
        <end position="331"/>
    </location>
</feature>
<evidence type="ECO:0000256" key="2">
    <source>
        <dbReference type="SAM" id="MobiDB-lite"/>
    </source>
</evidence>
<comment type="caution">
    <text evidence="4">The sequence shown here is derived from an EMBL/GenBank/DDBJ whole genome shotgun (WGS) entry which is preliminary data.</text>
</comment>
<proteinExistence type="predicted"/>
<accession>A0AAW1MXU1</accession>
<protein>
    <recommendedName>
        <fullName evidence="3">CCHC-type domain-containing protein</fullName>
    </recommendedName>
</protein>
<dbReference type="GO" id="GO:0008270">
    <property type="term" value="F:zinc ion binding"/>
    <property type="evidence" value="ECO:0007669"/>
    <property type="project" value="UniProtKB-KW"/>
</dbReference>
<keyword evidence="1" id="KW-0863">Zinc-finger</keyword>
<evidence type="ECO:0000313" key="4">
    <source>
        <dbReference type="EMBL" id="KAK9750084.1"/>
    </source>
</evidence>
<organism evidence="4 5">
    <name type="scientific">Saponaria officinalis</name>
    <name type="common">Common soapwort</name>
    <name type="synonym">Lychnis saponaria</name>
    <dbReference type="NCBI Taxonomy" id="3572"/>
    <lineage>
        <taxon>Eukaryota</taxon>
        <taxon>Viridiplantae</taxon>
        <taxon>Streptophyta</taxon>
        <taxon>Embryophyta</taxon>
        <taxon>Tracheophyta</taxon>
        <taxon>Spermatophyta</taxon>
        <taxon>Magnoliopsida</taxon>
        <taxon>eudicotyledons</taxon>
        <taxon>Gunneridae</taxon>
        <taxon>Pentapetalae</taxon>
        <taxon>Caryophyllales</taxon>
        <taxon>Caryophyllaceae</taxon>
        <taxon>Caryophylleae</taxon>
        <taxon>Saponaria</taxon>
    </lineage>
</organism>
<feature type="compositionally biased region" description="Polar residues" evidence="2">
    <location>
        <begin position="413"/>
        <end position="432"/>
    </location>
</feature>
<dbReference type="GO" id="GO:0003676">
    <property type="term" value="F:nucleic acid binding"/>
    <property type="evidence" value="ECO:0007669"/>
    <property type="project" value="InterPro"/>
</dbReference>
<dbReference type="PANTHER" id="PTHR15503:SF45">
    <property type="entry name" value="RNA-DIRECTED DNA POLYMERASE HOMOLOG"/>
    <property type="match status" value="1"/>
</dbReference>
<dbReference type="EMBL" id="JBDFQZ010000002">
    <property type="protein sequence ID" value="KAK9750084.1"/>
    <property type="molecule type" value="Genomic_DNA"/>
</dbReference>
<evidence type="ECO:0000259" key="3">
    <source>
        <dbReference type="PROSITE" id="PS50158"/>
    </source>
</evidence>